<dbReference type="OrthoDB" id="2156567at2759"/>
<evidence type="ECO:0000313" key="3">
    <source>
        <dbReference type="EMBL" id="ORY30446.1"/>
    </source>
</evidence>
<proteinExistence type="predicted"/>
<dbReference type="AlphaFoldDB" id="A0A1Y2B6Y5"/>
<dbReference type="InterPro" id="IPR056199">
    <property type="entry name" value="SPEF2_C"/>
</dbReference>
<name>A0A1Y2B6Y5_9FUNG</name>
<feature type="domain" description="SPEF2 C-terminal" evidence="2">
    <location>
        <begin position="276"/>
        <end position="430"/>
    </location>
</feature>
<evidence type="ECO:0000313" key="4">
    <source>
        <dbReference type="Proteomes" id="UP000193642"/>
    </source>
</evidence>
<dbReference type="InterPro" id="IPR011992">
    <property type="entry name" value="EF-hand-dom_pair"/>
</dbReference>
<dbReference type="Pfam" id="PF24082">
    <property type="entry name" value="SPEF2_C"/>
    <property type="match status" value="1"/>
</dbReference>
<organism evidence="3 4">
    <name type="scientific">Rhizoclosmatium globosum</name>
    <dbReference type="NCBI Taxonomy" id="329046"/>
    <lineage>
        <taxon>Eukaryota</taxon>
        <taxon>Fungi</taxon>
        <taxon>Fungi incertae sedis</taxon>
        <taxon>Chytridiomycota</taxon>
        <taxon>Chytridiomycota incertae sedis</taxon>
        <taxon>Chytridiomycetes</taxon>
        <taxon>Chytridiales</taxon>
        <taxon>Chytriomycetaceae</taxon>
        <taxon>Rhizoclosmatium</taxon>
    </lineage>
</organism>
<reference evidence="3 4" key="1">
    <citation type="submission" date="2016-07" db="EMBL/GenBank/DDBJ databases">
        <title>Pervasive Adenine N6-methylation of Active Genes in Fungi.</title>
        <authorList>
            <consortium name="DOE Joint Genome Institute"/>
            <person name="Mondo S.J."/>
            <person name="Dannebaum R.O."/>
            <person name="Kuo R.C."/>
            <person name="Labutti K."/>
            <person name="Haridas S."/>
            <person name="Kuo A."/>
            <person name="Salamov A."/>
            <person name="Ahrendt S.R."/>
            <person name="Lipzen A."/>
            <person name="Sullivan W."/>
            <person name="Andreopoulos W.B."/>
            <person name="Clum A."/>
            <person name="Lindquist E."/>
            <person name="Daum C."/>
            <person name="Ramamoorthy G.K."/>
            <person name="Gryganskyi A."/>
            <person name="Culley D."/>
            <person name="Magnuson J.K."/>
            <person name="James T.Y."/>
            <person name="O'Malley M.A."/>
            <person name="Stajich J.E."/>
            <person name="Spatafora J.W."/>
            <person name="Visel A."/>
            <person name="Grigoriev I.V."/>
        </authorList>
    </citation>
    <scope>NUCLEOTIDE SEQUENCE [LARGE SCALE GENOMIC DNA]</scope>
    <source>
        <strain evidence="3 4">JEL800</strain>
    </source>
</reference>
<dbReference type="PANTHER" id="PTHR14919:SF0">
    <property type="entry name" value="SPERM FLAGELLAR PROTEIN 2"/>
    <property type="match status" value="1"/>
</dbReference>
<feature type="compositionally biased region" description="Basic and acidic residues" evidence="1">
    <location>
        <begin position="167"/>
        <end position="177"/>
    </location>
</feature>
<comment type="caution">
    <text evidence="3">The sequence shown here is derived from an EMBL/GenBank/DDBJ whole genome shotgun (WGS) entry which is preliminary data.</text>
</comment>
<dbReference type="Gene3D" id="1.10.238.10">
    <property type="entry name" value="EF-hand"/>
    <property type="match status" value="1"/>
</dbReference>
<protein>
    <recommendedName>
        <fullName evidence="2">SPEF2 C-terminal domain-containing protein</fullName>
    </recommendedName>
</protein>
<dbReference type="EMBL" id="MCGO01000082">
    <property type="protein sequence ID" value="ORY30446.1"/>
    <property type="molecule type" value="Genomic_DNA"/>
</dbReference>
<dbReference type="STRING" id="329046.A0A1Y2B6Y5"/>
<dbReference type="InterPro" id="IPR052634">
    <property type="entry name" value="Sperm_flagellar-bone_growth"/>
</dbReference>
<feature type="region of interest" description="Disordered" evidence="1">
    <location>
        <begin position="167"/>
        <end position="195"/>
    </location>
</feature>
<evidence type="ECO:0000259" key="2">
    <source>
        <dbReference type="Pfam" id="PF24082"/>
    </source>
</evidence>
<evidence type="ECO:0000256" key="1">
    <source>
        <dbReference type="SAM" id="MobiDB-lite"/>
    </source>
</evidence>
<dbReference type="PANTHER" id="PTHR14919">
    <property type="entry name" value="KPL2-RELATED"/>
    <property type="match status" value="1"/>
</dbReference>
<keyword evidence="4" id="KW-1185">Reference proteome</keyword>
<dbReference type="SUPFAM" id="SSF47473">
    <property type="entry name" value="EF-hand"/>
    <property type="match status" value="1"/>
</dbReference>
<accession>A0A1Y2B6Y5</accession>
<sequence>MSDKRRDEADVERITIIDDKYIEDHFAIVSNIFATIMQAEVDKFLGAKQLALDYYKDAYVSTVLGEYPKGHIKVPQISPNSVPPVDTSVVVEALHKRRETLSTSIARPKAVSAAIATSKKISGSASRIKFTGIDNNNGIPDPDPSMFSDLEAAIAVALSAITATKPVHEEPPAPERIRKTRKRRPPWTKSTDSHGKDKLMATMTLTEIRNIGIDLYSYLDEILDQIPGRNGIHSRSLYSIKEAIEAEVRLPNEFMLVGEKTRTQPESPTEKLISDQFTVVQLLNLGKHFKGLAPSGFLTIKEFVENFQRLATVSPGTDILPEVYLNADAAMLQQVATALDPCDTGFVNWRRFILTQARILPVPTLEQLINLKDSYACADSYVNGKISKADFMSIPLWFEEEQDDIQTVTEENPVPKFNRPAKLKAALFAINSILESIHQTTSVDEQLDENTSASQDVLSQEVLATEVAPAIDEVNKPVIDGDEMVVEEQPVPGTTVTDAEVEKNLEPAEELFDVKLFLMGCVLDESARIGLQKAFFIVSDRGDGGVNLDQLYEIFHFPLVLVDETNRLGTEQSEDPIPMDSLARVFEDAGLAPTDYIMFDQFCSNLDGHTLLNYPHFILDDNLLATQRARLEKR</sequence>
<gene>
    <name evidence="3" type="ORF">BCR33DRAFT_744877</name>
</gene>
<dbReference type="Proteomes" id="UP000193642">
    <property type="component" value="Unassembled WGS sequence"/>
</dbReference>